<feature type="transmembrane region" description="Helical" evidence="5">
    <location>
        <begin position="334"/>
        <end position="355"/>
    </location>
</feature>
<feature type="transmembrane region" description="Helical" evidence="5">
    <location>
        <begin position="136"/>
        <end position="156"/>
    </location>
</feature>
<dbReference type="SUPFAM" id="SSF103473">
    <property type="entry name" value="MFS general substrate transporter"/>
    <property type="match status" value="1"/>
</dbReference>
<feature type="transmembrane region" description="Helical" evidence="5">
    <location>
        <begin position="249"/>
        <end position="267"/>
    </location>
</feature>
<dbReference type="InterPro" id="IPR036259">
    <property type="entry name" value="MFS_trans_sf"/>
</dbReference>
<keyword evidence="2 5" id="KW-0812">Transmembrane</keyword>
<feature type="transmembrane region" description="Helical" evidence="5">
    <location>
        <begin position="367"/>
        <end position="388"/>
    </location>
</feature>
<dbReference type="PANTHER" id="PTHR24064">
    <property type="entry name" value="SOLUTE CARRIER FAMILY 22 MEMBER"/>
    <property type="match status" value="1"/>
</dbReference>
<evidence type="ECO:0000259" key="6">
    <source>
        <dbReference type="PROSITE" id="PS50850"/>
    </source>
</evidence>
<evidence type="ECO:0000256" key="5">
    <source>
        <dbReference type="SAM" id="Phobius"/>
    </source>
</evidence>
<dbReference type="PROSITE" id="PS50850">
    <property type="entry name" value="MFS"/>
    <property type="match status" value="1"/>
</dbReference>
<evidence type="ECO:0000256" key="4">
    <source>
        <dbReference type="ARBA" id="ARBA00023136"/>
    </source>
</evidence>
<gene>
    <name evidence="8" type="primary">LOC113522326</name>
</gene>
<name>A0ABM3MUQ0_GALME</name>
<accession>A0ABM3MUQ0</accession>
<feature type="domain" description="Major facilitator superfamily (MFS) profile" evidence="6">
    <location>
        <begin position="97"/>
        <end position="507"/>
    </location>
</feature>
<feature type="transmembrane region" description="Helical" evidence="5">
    <location>
        <begin position="455"/>
        <end position="478"/>
    </location>
</feature>
<reference evidence="8" key="1">
    <citation type="submission" date="2025-08" db="UniProtKB">
        <authorList>
            <consortium name="RefSeq"/>
        </authorList>
    </citation>
    <scope>IDENTIFICATION</scope>
    <source>
        <tissue evidence="8">Whole larvae</tissue>
    </source>
</reference>
<evidence type="ECO:0000256" key="3">
    <source>
        <dbReference type="ARBA" id="ARBA00022989"/>
    </source>
</evidence>
<dbReference type="RefSeq" id="XP_052755091.1">
    <property type="nucleotide sequence ID" value="XM_052899131.1"/>
</dbReference>
<organism evidence="7 8">
    <name type="scientific">Galleria mellonella</name>
    <name type="common">Greater wax moth</name>
    <dbReference type="NCBI Taxonomy" id="7137"/>
    <lineage>
        <taxon>Eukaryota</taxon>
        <taxon>Metazoa</taxon>
        <taxon>Ecdysozoa</taxon>
        <taxon>Arthropoda</taxon>
        <taxon>Hexapoda</taxon>
        <taxon>Insecta</taxon>
        <taxon>Pterygota</taxon>
        <taxon>Neoptera</taxon>
        <taxon>Endopterygota</taxon>
        <taxon>Lepidoptera</taxon>
        <taxon>Glossata</taxon>
        <taxon>Ditrysia</taxon>
        <taxon>Pyraloidea</taxon>
        <taxon>Pyralidae</taxon>
        <taxon>Galleriinae</taxon>
        <taxon>Galleria</taxon>
    </lineage>
</organism>
<feature type="transmembrane region" description="Helical" evidence="5">
    <location>
        <begin position="26"/>
        <end position="48"/>
    </location>
</feature>
<dbReference type="Gene3D" id="1.20.1250.20">
    <property type="entry name" value="MFS general substrate transporter like domains"/>
    <property type="match status" value="1"/>
</dbReference>
<sequence length="539" mass="59970">MKMRDNKSSDIYEIWEVMGKFGKYQIMQYVCICFGTIFVTIANINYIFLAGDLNYRCRIPECESTITTFETPPWESGLSIDRCSKPILNKNFSQAQTCTADSFSSLVEPCTAWVYENNNTIVADLDLACESLKVNLVGTIHSIGMLVSMITAGWMADRYGRKPAIIFCVVGTCVGHLKTFAKSYYLYIAIEWLEAALSGGAYPAGMVLMIEISGKKYRLLSSVLFSYAIYIGESLFAVLAMFVPYWKTLARIIYTPGILCLSLIFLLRESPRWQLLNNKTDKAIETIRFTAKRNNLKIKDIITESDEVKLKTKLNIGNTEVRESYKKIFTSKQILLRILVGAVSRFTASFVYYGLMVNSVWLPGNKYTNFLLSTVMSFPGELISLYLMNKIGRKLPLMVGFAICGTLCIGSGYVPATLIWLKITLFLLGKVVIASCFTGAVTYSMELFPTNARGTLLGVCAFASRLGGMLAPLTPMLYMISGSLPAILFGVSAAVTASLLTLTPETKELPLFDTVEQVEASMKTKPRQFEKETTISTIA</sequence>
<keyword evidence="3 5" id="KW-1133">Transmembrane helix</keyword>
<feature type="transmembrane region" description="Helical" evidence="5">
    <location>
        <begin position="484"/>
        <end position="502"/>
    </location>
</feature>
<keyword evidence="7" id="KW-1185">Reference proteome</keyword>
<dbReference type="Pfam" id="PF00083">
    <property type="entry name" value="Sugar_tr"/>
    <property type="match status" value="1"/>
</dbReference>
<feature type="transmembrane region" description="Helical" evidence="5">
    <location>
        <begin position="419"/>
        <end position="443"/>
    </location>
</feature>
<evidence type="ECO:0000256" key="1">
    <source>
        <dbReference type="ARBA" id="ARBA00004141"/>
    </source>
</evidence>
<dbReference type="Proteomes" id="UP001652740">
    <property type="component" value="Unplaced"/>
</dbReference>
<evidence type="ECO:0000313" key="7">
    <source>
        <dbReference type="Proteomes" id="UP001652740"/>
    </source>
</evidence>
<evidence type="ECO:0000256" key="2">
    <source>
        <dbReference type="ARBA" id="ARBA00022692"/>
    </source>
</evidence>
<feature type="transmembrane region" description="Helical" evidence="5">
    <location>
        <begin position="395"/>
        <end position="413"/>
    </location>
</feature>
<protein>
    <submittedName>
        <fullName evidence="8">Solute carrier family 22 member 3-like</fullName>
    </submittedName>
</protein>
<feature type="transmembrane region" description="Helical" evidence="5">
    <location>
        <begin position="222"/>
        <end position="243"/>
    </location>
</feature>
<dbReference type="InterPro" id="IPR005828">
    <property type="entry name" value="MFS_sugar_transport-like"/>
</dbReference>
<dbReference type="InterPro" id="IPR020846">
    <property type="entry name" value="MFS_dom"/>
</dbReference>
<evidence type="ECO:0000313" key="8">
    <source>
        <dbReference type="RefSeq" id="XP_052755091.1"/>
    </source>
</evidence>
<comment type="subcellular location">
    <subcellularLocation>
        <location evidence="1">Membrane</location>
        <topology evidence="1">Multi-pass membrane protein</topology>
    </subcellularLocation>
</comment>
<feature type="transmembrane region" description="Helical" evidence="5">
    <location>
        <begin position="187"/>
        <end position="210"/>
    </location>
</feature>
<proteinExistence type="predicted"/>
<keyword evidence="4 5" id="KW-0472">Membrane</keyword>
<dbReference type="GeneID" id="113522326"/>